<feature type="compositionally biased region" description="Low complexity" evidence="2">
    <location>
        <begin position="295"/>
        <end position="329"/>
    </location>
</feature>
<evidence type="ECO:0000256" key="2">
    <source>
        <dbReference type="SAM" id="MobiDB-lite"/>
    </source>
</evidence>
<accession>A0ABZ1ZSR6</accession>
<dbReference type="SUPFAM" id="SSF57997">
    <property type="entry name" value="Tropomyosin"/>
    <property type="match status" value="1"/>
</dbReference>
<dbReference type="RefSeq" id="WP_329359832.1">
    <property type="nucleotide sequence ID" value="NZ_CP109490.1"/>
</dbReference>
<protein>
    <submittedName>
        <fullName evidence="3">Uncharacterized protein</fullName>
    </submittedName>
</protein>
<evidence type="ECO:0000313" key="3">
    <source>
        <dbReference type="EMBL" id="WUX41802.1"/>
    </source>
</evidence>
<keyword evidence="1" id="KW-0175">Coiled coil</keyword>
<proteinExistence type="predicted"/>
<dbReference type="Gene3D" id="1.10.287.1490">
    <property type="match status" value="1"/>
</dbReference>
<feature type="region of interest" description="Disordered" evidence="2">
    <location>
        <begin position="277"/>
        <end position="356"/>
    </location>
</feature>
<evidence type="ECO:0000313" key="4">
    <source>
        <dbReference type="Proteomes" id="UP001431926"/>
    </source>
</evidence>
<keyword evidence="4" id="KW-1185">Reference proteome</keyword>
<dbReference type="EMBL" id="CP109491">
    <property type="protein sequence ID" value="WUX41802.1"/>
    <property type="molecule type" value="Genomic_DNA"/>
</dbReference>
<evidence type="ECO:0000256" key="1">
    <source>
        <dbReference type="SAM" id="Coils"/>
    </source>
</evidence>
<name>A0ABZ1ZSR6_STRAQ</name>
<sequence length="356" mass="38766">MSDALNSQFRDTDRRVRDTDRRVDDLDSRLDDLEGAHERLKSRFGYTEDLDHELRSLRDDVSGLETTTEETDGRVDELDDRVDTAERTVKRLTQHVRLLEGQIMAVGNIPPADLDSFTKDQHALAATMESGWGAADALLTTALRAHHQHRVQRFRNAQAQHRATREDAVALTGTLLSTRYGTQPHAKAATKLRSVIAREATERQGLVRQAAEARTSTAALTADRAATADKQPAIAAGQRAEQRLTLELRSKLADAISNRLLLPAWFATVPELPDDLHVGNSARPHQHEKLKAGLSARPASCSTASPTASTTRSSPSAPAPTPKTNTATRGGRNCAPNSAPGNPDAFSGRPRRAVPV</sequence>
<reference evidence="3" key="1">
    <citation type="submission" date="2022-10" db="EMBL/GenBank/DDBJ databases">
        <title>The complete genomes of actinobacterial strains from the NBC collection.</title>
        <authorList>
            <person name="Joergensen T.S."/>
            <person name="Alvarez Arevalo M."/>
            <person name="Sterndorff E.B."/>
            <person name="Faurdal D."/>
            <person name="Vuksanovic O."/>
            <person name="Mourched A.-S."/>
            <person name="Charusanti P."/>
            <person name="Shaw S."/>
            <person name="Blin K."/>
            <person name="Weber T."/>
        </authorList>
    </citation>
    <scope>NUCLEOTIDE SEQUENCE</scope>
    <source>
        <strain evidence="3">NBC_01436</strain>
    </source>
</reference>
<dbReference type="Proteomes" id="UP001431926">
    <property type="component" value="Chromosome"/>
</dbReference>
<organism evidence="3 4">
    <name type="scientific">Streptomyces anulatus</name>
    <name type="common">Streptomyces chrysomallus</name>
    <dbReference type="NCBI Taxonomy" id="1892"/>
    <lineage>
        <taxon>Bacteria</taxon>
        <taxon>Bacillati</taxon>
        <taxon>Actinomycetota</taxon>
        <taxon>Actinomycetes</taxon>
        <taxon>Kitasatosporales</taxon>
        <taxon>Streptomycetaceae</taxon>
        <taxon>Streptomyces</taxon>
    </lineage>
</organism>
<feature type="coiled-coil region" evidence="1">
    <location>
        <begin position="75"/>
        <end position="102"/>
    </location>
</feature>
<gene>
    <name evidence="3" type="ORF">OG367_38740</name>
</gene>
<feature type="coiled-coil region" evidence="1">
    <location>
        <begin position="16"/>
        <end position="43"/>
    </location>
</feature>